<dbReference type="Pfam" id="PF14136">
    <property type="entry name" value="DUF4303"/>
    <property type="match status" value="2"/>
</dbReference>
<proteinExistence type="predicted"/>
<dbReference type="Proteomes" id="UP001430193">
    <property type="component" value="Unassembled WGS sequence"/>
</dbReference>
<evidence type="ECO:0000313" key="2">
    <source>
        <dbReference type="EMBL" id="MBM7131856.1"/>
    </source>
</evidence>
<reference evidence="2" key="1">
    <citation type="submission" date="2020-10" db="EMBL/GenBank/DDBJ databases">
        <title>Phylogeny of dyella-like bacteria.</title>
        <authorList>
            <person name="Fu J."/>
        </authorList>
    </citation>
    <scope>NUCLEOTIDE SEQUENCE</scope>
    <source>
        <strain evidence="2">DHON07</strain>
    </source>
</reference>
<evidence type="ECO:0000256" key="1">
    <source>
        <dbReference type="SAM" id="MobiDB-lite"/>
    </source>
</evidence>
<organism evidence="2 3">
    <name type="scientific">Dyella mobilis</name>
    <dbReference type="NCBI Taxonomy" id="1849582"/>
    <lineage>
        <taxon>Bacteria</taxon>
        <taxon>Pseudomonadati</taxon>
        <taxon>Pseudomonadota</taxon>
        <taxon>Gammaproteobacteria</taxon>
        <taxon>Lysobacterales</taxon>
        <taxon>Rhodanobacteraceae</taxon>
        <taxon>Dyella</taxon>
    </lineage>
</organism>
<name>A0ABS2KL16_9GAMM</name>
<dbReference type="InterPro" id="IPR025409">
    <property type="entry name" value="DUF4303"/>
</dbReference>
<sequence>MGEVTNLPRNPLDRQAFEAFKSTAETVAMQMATRVLSEYGEEGIYAFAFCLNENYKRVSATVMTEVALNSLVEERWAKPRLKRIWQSPEALAVWLRWKYSDLPSHKALAKSPELEVLQKSLSRLWKTANIETSEDYNEVALHLRAALMEALDRVRKQGVLRRCVAFNVFSKSHDLEFSLRISEIINFGDAHRYYRSTVMTAVDARRRAYTAMLADFRTKFEQVALRAARLAVEQYGDEDIYGFAIITDGDWKYVFPAVLTEAGLSEVAKGYGEMQFGDEPVDVSDIDFRTQLRWSAFDSPRHEALADVEGIEEVDKLVRKYWGSADTGSEAAYVDARDAFVDAVLHVLASVRDQGIFRNPVVMNFFTGDQGEQEKFEYSERVNSTDLHEWFCTSSKEGLRIYFEWSDRLTSGKRSKRRAVPGLSSERAGDAEEE</sequence>
<dbReference type="RefSeq" id="WP_204633403.1">
    <property type="nucleotide sequence ID" value="NZ_BSOC01000001.1"/>
</dbReference>
<evidence type="ECO:0000313" key="3">
    <source>
        <dbReference type="Proteomes" id="UP001430193"/>
    </source>
</evidence>
<comment type="caution">
    <text evidence="2">The sequence shown here is derived from an EMBL/GenBank/DDBJ whole genome shotgun (WGS) entry which is preliminary data.</text>
</comment>
<keyword evidence="3" id="KW-1185">Reference proteome</keyword>
<accession>A0ABS2KL16</accession>
<protein>
    <submittedName>
        <fullName evidence="2">DUF4303 domain-containing protein</fullName>
    </submittedName>
</protein>
<dbReference type="EMBL" id="JADIKF010000040">
    <property type="protein sequence ID" value="MBM7131856.1"/>
    <property type="molecule type" value="Genomic_DNA"/>
</dbReference>
<gene>
    <name evidence="2" type="ORF">ISS99_20210</name>
</gene>
<feature type="region of interest" description="Disordered" evidence="1">
    <location>
        <begin position="411"/>
        <end position="434"/>
    </location>
</feature>